<comment type="caution">
    <text evidence="1">The sequence shown here is derived from an EMBL/GenBank/DDBJ whole genome shotgun (WGS) entry which is preliminary data.</text>
</comment>
<reference evidence="1" key="1">
    <citation type="journal article" date="2014" name="Int. J. Syst. Evol. Microbiol.">
        <title>Complete genome sequence of Corynebacterium casei LMG S-19264T (=DSM 44701T), isolated from a smear-ripened cheese.</title>
        <authorList>
            <consortium name="US DOE Joint Genome Institute (JGI-PGF)"/>
            <person name="Walter F."/>
            <person name="Albersmeier A."/>
            <person name="Kalinowski J."/>
            <person name="Ruckert C."/>
        </authorList>
    </citation>
    <scope>NUCLEOTIDE SEQUENCE</scope>
    <source>
        <strain evidence="1">JCM 12580</strain>
    </source>
</reference>
<dbReference type="EMBL" id="BMNQ01000099">
    <property type="protein sequence ID" value="GGK09166.1"/>
    <property type="molecule type" value="Genomic_DNA"/>
</dbReference>
<protein>
    <recommendedName>
        <fullName evidence="3">Ribbon-helix-helix protein, CopG family</fullName>
    </recommendedName>
</protein>
<organism evidence="1 2">
    <name type="scientific">Lentibacillus kapialis</name>
    <dbReference type="NCBI Taxonomy" id="340214"/>
    <lineage>
        <taxon>Bacteria</taxon>
        <taxon>Bacillati</taxon>
        <taxon>Bacillota</taxon>
        <taxon>Bacilli</taxon>
        <taxon>Bacillales</taxon>
        <taxon>Bacillaceae</taxon>
        <taxon>Lentibacillus</taxon>
    </lineage>
</organism>
<evidence type="ECO:0000313" key="1">
    <source>
        <dbReference type="EMBL" id="GGK09166.1"/>
    </source>
</evidence>
<sequence length="88" mass="10179">MENSMKRKQYHMTNEDDKIVKDLAACKGWSEAEVVREAIRDYALREQQKRNPLLAMADNAEKYSVDSAGDLSINHDDYLMEINENEKG</sequence>
<gene>
    <name evidence="1" type="ORF">GCM10007063_34530</name>
</gene>
<accession>A0A917Q2X4</accession>
<proteinExistence type="predicted"/>
<evidence type="ECO:0000313" key="2">
    <source>
        <dbReference type="Proteomes" id="UP000658382"/>
    </source>
</evidence>
<dbReference type="AlphaFoldDB" id="A0A917Q2X4"/>
<dbReference type="Proteomes" id="UP000658382">
    <property type="component" value="Unassembled WGS sequence"/>
</dbReference>
<keyword evidence="2" id="KW-1185">Reference proteome</keyword>
<name>A0A917Q2X4_9BACI</name>
<evidence type="ECO:0008006" key="3">
    <source>
        <dbReference type="Google" id="ProtNLM"/>
    </source>
</evidence>
<dbReference type="RefSeq" id="WP_188634353.1">
    <property type="nucleotide sequence ID" value="NZ_BMNQ01000099.1"/>
</dbReference>
<reference evidence="1" key="2">
    <citation type="submission" date="2020-09" db="EMBL/GenBank/DDBJ databases">
        <authorList>
            <person name="Sun Q."/>
            <person name="Ohkuma M."/>
        </authorList>
    </citation>
    <scope>NUCLEOTIDE SEQUENCE</scope>
    <source>
        <strain evidence="1">JCM 12580</strain>
    </source>
</reference>